<evidence type="ECO:0000256" key="6">
    <source>
        <dbReference type="ARBA" id="ARBA00022837"/>
    </source>
</evidence>
<dbReference type="EnsemblPlants" id="ORGLA07G0067300.1">
    <property type="protein sequence ID" value="ORGLA07G0067300.1"/>
    <property type="gene ID" value="ORGLA07G0067300"/>
</dbReference>
<comment type="cofactor">
    <cofactor evidence="11">
        <name>Ca(2+)</name>
        <dbReference type="ChEBI" id="CHEBI:29108"/>
    </cofactor>
    <text evidence="11">Binds 2 calcium ions per subunit.</text>
</comment>
<keyword evidence="9" id="KW-0376">Hydrogen peroxide</keyword>
<proteinExistence type="inferred from homology"/>
<dbReference type="PANTHER" id="PTHR31235">
    <property type="entry name" value="PEROXIDASE 25-RELATED"/>
    <property type="match status" value="1"/>
</dbReference>
<feature type="active site" description="Proton acceptor" evidence="10">
    <location>
        <position position="54"/>
    </location>
</feature>
<dbReference type="SUPFAM" id="SSF48113">
    <property type="entry name" value="Heme-dependent peroxidases"/>
    <property type="match status" value="1"/>
</dbReference>
<evidence type="ECO:0000256" key="14">
    <source>
        <dbReference type="RuleBase" id="RU004241"/>
    </source>
</evidence>
<feature type="region of interest" description="Disordered" evidence="15">
    <location>
        <begin position="110"/>
        <end position="147"/>
    </location>
</feature>
<keyword evidence="19" id="KW-1185">Reference proteome</keyword>
<dbReference type="HOGENOM" id="CLU_1770976_0_0_1"/>
<evidence type="ECO:0000256" key="1">
    <source>
        <dbReference type="ARBA" id="ARBA00000189"/>
    </source>
</evidence>
<evidence type="ECO:0000256" key="12">
    <source>
        <dbReference type="PIRSR" id="PIRSR600823-4"/>
    </source>
</evidence>
<dbReference type="Gene3D" id="1.10.520.10">
    <property type="match status" value="1"/>
</dbReference>
<evidence type="ECO:0000256" key="10">
    <source>
        <dbReference type="PIRSR" id="PIRSR600823-1"/>
    </source>
</evidence>
<feature type="binding site" evidence="11">
    <location>
        <position position="75"/>
    </location>
    <ligand>
        <name>Ca(2+)</name>
        <dbReference type="ChEBI" id="CHEBI:29108"/>
        <label>1</label>
    </ligand>
</feature>
<dbReference type="InterPro" id="IPR000823">
    <property type="entry name" value="Peroxidase_pln"/>
</dbReference>
<feature type="signal peptide" evidence="16">
    <location>
        <begin position="1"/>
        <end position="21"/>
    </location>
</feature>
<evidence type="ECO:0000256" key="16">
    <source>
        <dbReference type="SAM" id="SignalP"/>
    </source>
</evidence>
<evidence type="ECO:0000256" key="7">
    <source>
        <dbReference type="ARBA" id="ARBA00023002"/>
    </source>
</evidence>
<name>I1Q981_ORYGL</name>
<keyword evidence="3" id="KW-0575">Peroxidase</keyword>
<comment type="catalytic activity">
    <reaction evidence="1">
        <text>2 a phenolic donor + H2O2 = 2 a phenolic radical donor + 2 H2O</text>
        <dbReference type="Rhea" id="RHEA:56136"/>
        <dbReference type="ChEBI" id="CHEBI:15377"/>
        <dbReference type="ChEBI" id="CHEBI:16240"/>
        <dbReference type="ChEBI" id="CHEBI:139520"/>
        <dbReference type="ChEBI" id="CHEBI:139521"/>
        <dbReference type="EC" id="1.11.1.7"/>
    </reaction>
</comment>
<evidence type="ECO:0000313" key="19">
    <source>
        <dbReference type="Proteomes" id="UP000007306"/>
    </source>
</evidence>
<dbReference type="GO" id="GO:0020037">
    <property type="term" value="F:heme binding"/>
    <property type="evidence" value="ECO:0007669"/>
    <property type="project" value="InterPro"/>
</dbReference>
<feature type="binding site" evidence="11">
    <location>
        <position position="58"/>
    </location>
    <ligand>
        <name>Ca(2+)</name>
        <dbReference type="ChEBI" id="CHEBI:29108"/>
        <label>1</label>
    </ligand>
</feature>
<dbReference type="PROSITE" id="PS50873">
    <property type="entry name" value="PEROXIDASE_4"/>
    <property type="match status" value="1"/>
</dbReference>
<keyword evidence="8" id="KW-0408">Iron</keyword>
<keyword evidence="5 11" id="KW-0479">Metal-binding</keyword>
<comment type="cofactor">
    <cofactor evidence="2">
        <name>heme b</name>
        <dbReference type="ChEBI" id="CHEBI:60344"/>
    </cofactor>
</comment>
<evidence type="ECO:0000313" key="18">
    <source>
        <dbReference type="EnsemblPlants" id="ORGLA07G0067300.1"/>
    </source>
</evidence>
<keyword evidence="13" id="KW-1015">Disulfide bond</keyword>
<reference evidence="18 19" key="2">
    <citation type="submission" date="2018-04" db="EMBL/GenBank/DDBJ databases">
        <title>OglaRS2 (Oryza glaberrima Reference Sequence Version 2).</title>
        <authorList>
            <person name="Zhang J."/>
            <person name="Kudrna D."/>
            <person name="Lee S."/>
            <person name="Talag J."/>
            <person name="Rajasekar S."/>
            <person name="Wing R.A."/>
        </authorList>
    </citation>
    <scope>NUCLEOTIDE SEQUENCE [LARGE SCALE GENOMIC DNA]</scope>
    <source>
        <strain evidence="18 19">cv. IRGC 96717</strain>
    </source>
</reference>
<evidence type="ECO:0000256" key="15">
    <source>
        <dbReference type="SAM" id="MobiDB-lite"/>
    </source>
</evidence>
<evidence type="ECO:0000256" key="11">
    <source>
        <dbReference type="PIRSR" id="PIRSR600823-3"/>
    </source>
</evidence>
<dbReference type="GO" id="GO:0042744">
    <property type="term" value="P:hydrogen peroxide catabolic process"/>
    <property type="evidence" value="ECO:0007669"/>
    <property type="project" value="UniProtKB-KW"/>
</dbReference>
<dbReference type="GO" id="GO:0006979">
    <property type="term" value="P:response to oxidative stress"/>
    <property type="evidence" value="ECO:0007669"/>
    <property type="project" value="InterPro"/>
</dbReference>
<keyword evidence="4" id="KW-0349">Heme</keyword>
<dbReference type="PRINTS" id="PR00461">
    <property type="entry name" value="PLPEROXIDASE"/>
</dbReference>
<feature type="binding site" evidence="11">
    <location>
        <position position="60"/>
    </location>
    <ligand>
        <name>Ca(2+)</name>
        <dbReference type="ChEBI" id="CHEBI:29108"/>
        <label>1</label>
    </ligand>
</feature>
<evidence type="ECO:0000256" key="4">
    <source>
        <dbReference type="ARBA" id="ARBA00022617"/>
    </source>
</evidence>
<evidence type="ECO:0000256" key="9">
    <source>
        <dbReference type="ARBA" id="ARBA00023324"/>
    </source>
</evidence>
<feature type="chain" id="PRO_5003650285" description="Plant heme peroxidase family profile domain-containing protein" evidence="16">
    <location>
        <begin position="22"/>
        <end position="147"/>
    </location>
</feature>
<evidence type="ECO:0000259" key="17">
    <source>
        <dbReference type="PROSITE" id="PS50873"/>
    </source>
</evidence>
<accession>I1Q981</accession>
<evidence type="ECO:0000256" key="8">
    <source>
        <dbReference type="ARBA" id="ARBA00023004"/>
    </source>
</evidence>
<dbReference type="Gramene" id="ORGLA07G0067300.1">
    <property type="protein sequence ID" value="ORGLA07G0067300.1"/>
    <property type="gene ID" value="ORGLA07G0067300"/>
</dbReference>
<dbReference type="Proteomes" id="UP000007306">
    <property type="component" value="Chromosome 7"/>
</dbReference>
<evidence type="ECO:0000256" key="2">
    <source>
        <dbReference type="ARBA" id="ARBA00001970"/>
    </source>
</evidence>
<feature type="domain" description="Plant heme peroxidase family profile" evidence="17">
    <location>
        <begin position="13"/>
        <end position="147"/>
    </location>
</feature>
<protein>
    <recommendedName>
        <fullName evidence="17">Plant heme peroxidase family profile domain-containing protein</fullName>
    </recommendedName>
</protein>
<dbReference type="GO" id="GO:0046872">
    <property type="term" value="F:metal ion binding"/>
    <property type="evidence" value="ECO:0007669"/>
    <property type="project" value="UniProtKB-KW"/>
</dbReference>
<feature type="binding site" evidence="11">
    <location>
        <position position="62"/>
    </location>
    <ligand>
        <name>Ca(2+)</name>
        <dbReference type="ChEBI" id="CHEBI:29108"/>
        <label>1</label>
    </ligand>
</feature>
<evidence type="ECO:0000256" key="5">
    <source>
        <dbReference type="ARBA" id="ARBA00022723"/>
    </source>
</evidence>
<evidence type="ECO:0000256" key="13">
    <source>
        <dbReference type="PIRSR" id="PIRSR600823-5"/>
    </source>
</evidence>
<dbReference type="AlphaFoldDB" id="I1Q981"/>
<keyword evidence="7" id="KW-0560">Oxidoreductase</keyword>
<feature type="binding site" evidence="11">
    <location>
        <position position="55"/>
    </location>
    <ligand>
        <name>Ca(2+)</name>
        <dbReference type="ChEBI" id="CHEBI:29108"/>
        <label>1</label>
    </ligand>
</feature>
<reference evidence="18" key="1">
    <citation type="submission" date="2015-06" db="UniProtKB">
        <authorList>
            <consortium name="EnsemblPlants"/>
        </authorList>
    </citation>
    <scope>IDENTIFICATION</scope>
</reference>
<comment type="similarity">
    <text evidence="14">Belongs to the peroxidase family.</text>
</comment>
<dbReference type="Pfam" id="PF00141">
    <property type="entry name" value="peroxidase"/>
    <property type="match status" value="1"/>
</dbReference>
<feature type="disulfide bond" evidence="13">
    <location>
        <begin position="56"/>
        <end position="61"/>
    </location>
</feature>
<dbReference type="STRING" id="4538.I1Q981"/>
<feature type="binding site" evidence="11">
    <location>
        <position position="64"/>
    </location>
    <ligand>
        <name>Ca(2+)</name>
        <dbReference type="ChEBI" id="CHEBI:29108"/>
        <label>1</label>
    </ligand>
</feature>
<feature type="compositionally biased region" description="Basic and acidic residues" evidence="15">
    <location>
        <begin position="116"/>
        <end position="147"/>
    </location>
</feature>
<dbReference type="OMA" id="LMIEMNG"/>
<keyword evidence="6 11" id="KW-0106">Calcium</keyword>
<dbReference type="InterPro" id="IPR010255">
    <property type="entry name" value="Haem_peroxidase_sf"/>
</dbReference>
<keyword evidence="16" id="KW-0732">Signal</keyword>
<organism evidence="18 19">
    <name type="scientific">Oryza glaberrima</name>
    <name type="common">African rice</name>
    <dbReference type="NCBI Taxonomy" id="4538"/>
    <lineage>
        <taxon>Eukaryota</taxon>
        <taxon>Viridiplantae</taxon>
        <taxon>Streptophyta</taxon>
        <taxon>Embryophyta</taxon>
        <taxon>Tracheophyta</taxon>
        <taxon>Spermatophyta</taxon>
        <taxon>Magnoliopsida</taxon>
        <taxon>Liliopsida</taxon>
        <taxon>Poales</taxon>
        <taxon>Poaceae</taxon>
        <taxon>BOP clade</taxon>
        <taxon>Oryzoideae</taxon>
        <taxon>Oryzeae</taxon>
        <taxon>Oryzinae</taxon>
        <taxon>Oryza</taxon>
    </lineage>
</organism>
<dbReference type="GO" id="GO:0140825">
    <property type="term" value="F:lactoperoxidase activity"/>
    <property type="evidence" value="ECO:0007669"/>
    <property type="project" value="UniProtKB-EC"/>
</dbReference>
<feature type="site" description="Transition state stabilizer" evidence="12">
    <location>
        <position position="50"/>
    </location>
</feature>
<sequence>MSWELELLLFLLALRVGFYHAKFPVAEDVVLGEMRMILEEDPTLAPSLHRMYYHDCFVQGCDVSIMLRSRSGKGERDATPNRSMRGYDAINRIKARLESICPLTAVATAPHCRPSRCSDQEKGRGERDKGEREGRKKEKESHNNLFF</sequence>
<dbReference type="InterPro" id="IPR002016">
    <property type="entry name" value="Haem_peroxidase"/>
</dbReference>
<evidence type="ECO:0000256" key="3">
    <source>
        <dbReference type="ARBA" id="ARBA00022559"/>
    </source>
</evidence>